<keyword evidence="4" id="KW-1185">Reference proteome</keyword>
<comment type="caution">
    <text evidence="3">The sequence shown here is derived from an EMBL/GenBank/DDBJ whole genome shotgun (WGS) entry which is preliminary data.</text>
</comment>
<keyword evidence="3" id="KW-0418">Kinase</keyword>
<dbReference type="GO" id="GO:0004674">
    <property type="term" value="F:protein serine/threonine kinase activity"/>
    <property type="evidence" value="ECO:0007669"/>
    <property type="project" value="UniProtKB-EC"/>
</dbReference>
<gene>
    <name evidence="3" type="ORF">QFZ49_004173</name>
</gene>
<dbReference type="SUPFAM" id="SSF55874">
    <property type="entry name" value="ATPase domain of HSP90 chaperone/DNA topoisomerase II/histidine kinase"/>
    <property type="match status" value="1"/>
</dbReference>
<feature type="domain" description="Histidine kinase/HSP90-like ATPase" evidence="2">
    <location>
        <begin position="38"/>
        <end position="133"/>
    </location>
</feature>
<protein>
    <submittedName>
        <fullName evidence="3">Serine/threonine-protein kinase RsbW</fullName>
        <ecNumber evidence="3">2.7.11.1</ecNumber>
    </submittedName>
</protein>
<dbReference type="Proteomes" id="UP001223072">
    <property type="component" value="Unassembled WGS sequence"/>
</dbReference>
<reference evidence="3 4" key="1">
    <citation type="submission" date="2023-07" db="EMBL/GenBank/DDBJ databases">
        <title>Comparative genomics of wheat-associated soil bacteria to identify genetic determinants of phenazine resistance.</title>
        <authorList>
            <person name="Mouncey N."/>
        </authorList>
    </citation>
    <scope>NUCLEOTIDE SEQUENCE [LARGE SCALE GENOMIC DNA]</scope>
    <source>
        <strain evidence="3 4">W2I16</strain>
    </source>
</reference>
<dbReference type="EC" id="2.7.11.1" evidence="3"/>
<dbReference type="InterPro" id="IPR036890">
    <property type="entry name" value="HATPase_C_sf"/>
</dbReference>
<dbReference type="InterPro" id="IPR003594">
    <property type="entry name" value="HATPase_dom"/>
</dbReference>
<dbReference type="PANTHER" id="PTHR35526">
    <property type="entry name" value="ANTI-SIGMA-F FACTOR RSBW-RELATED"/>
    <property type="match status" value="1"/>
</dbReference>
<dbReference type="CDD" id="cd16936">
    <property type="entry name" value="HATPase_RsbW-like"/>
    <property type="match status" value="1"/>
</dbReference>
<accession>A0ABU0RR64</accession>
<dbReference type="PANTHER" id="PTHR35526:SF3">
    <property type="entry name" value="ANTI-SIGMA-F FACTOR RSBW"/>
    <property type="match status" value="1"/>
</dbReference>
<evidence type="ECO:0000313" key="3">
    <source>
        <dbReference type="EMBL" id="MDQ0934233.1"/>
    </source>
</evidence>
<dbReference type="InterPro" id="IPR050267">
    <property type="entry name" value="Anti-sigma-factor_SerPK"/>
</dbReference>
<dbReference type="Gene3D" id="3.30.565.10">
    <property type="entry name" value="Histidine kinase-like ATPase, C-terminal domain"/>
    <property type="match status" value="1"/>
</dbReference>
<evidence type="ECO:0000256" key="1">
    <source>
        <dbReference type="ARBA" id="ARBA00022527"/>
    </source>
</evidence>
<evidence type="ECO:0000259" key="2">
    <source>
        <dbReference type="Pfam" id="PF13581"/>
    </source>
</evidence>
<keyword evidence="3" id="KW-0808">Transferase</keyword>
<dbReference type="EMBL" id="JAUSZS010000004">
    <property type="protein sequence ID" value="MDQ0934233.1"/>
    <property type="molecule type" value="Genomic_DNA"/>
</dbReference>
<name>A0ABU0RR64_9ACTN</name>
<proteinExistence type="predicted"/>
<dbReference type="RefSeq" id="WP_307627871.1">
    <property type="nucleotide sequence ID" value="NZ_JAUSZS010000004.1"/>
</dbReference>
<dbReference type="Pfam" id="PF13581">
    <property type="entry name" value="HATPase_c_2"/>
    <property type="match status" value="1"/>
</dbReference>
<organism evidence="3 4">
    <name type="scientific">Streptomyces turgidiscabies</name>
    <dbReference type="NCBI Taxonomy" id="85558"/>
    <lineage>
        <taxon>Bacteria</taxon>
        <taxon>Bacillati</taxon>
        <taxon>Actinomycetota</taxon>
        <taxon>Actinomycetes</taxon>
        <taxon>Kitasatosporales</taxon>
        <taxon>Streptomycetaceae</taxon>
        <taxon>Streptomyces</taxon>
    </lineage>
</organism>
<evidence type="ECO:0000313" key="4">
    <source>
        <dbReference type="Proteomes" id="UP001223072"/>
    </source>
</evidence>
<keyword evidence="1" id="KW-0723">Serine/threonine-protein kinase</keyword>
<sequence length="152" mass="16885">MTEGRPSYTDTPEVQMIVSAQPRPTGRPGYSETLPCLEESAEVARKLVRTALAAWQLEELADAGALLVSELVANAVKHTNSRLIRVVVSRPSERFVRIGVVDKSRTMPEIEKSHGDELSLGGRGLVLMDAVTERWGTDLYRWGKQVWGELRV</sequence>